<protein>
    <submittedName>
        <fullName evidence="2">Uncharacterized protein</fullName>
    </submittedName>
</protein>
<comment type="caution">
    <text evidence="2">The sequence shown here is derived from an EMBL/GenBank/DDBJ whole genome shotgun (WGS) entry which is preliminary data.</text>
</comment>
<accession>A0A2S8F317</accession>
<dbReference type="EMBL" id="PUIB01000031">
    <property type="protein sequence ID" value="PQO26507.1"/>
    <property type="molecule type" value="Genomic_DNA"/>
</dbReference>
<feature type="region of interest" description="Disordered" evidence="1">
    <location>
        <begin position="29"/>
        <end position="86"/>
    </location>
</feature>
<proteinExistence type="predicted"/>
<reference evidence="2 3" key="1">
    <citation type="submission" date="2018-02" db="EMBL/GenBank/DDBJ databases">
        <title>Comparative genomes isolates from brazilian mangrove.</title>
        <authorList>
            <person name="Araujo J.E."/>
            <person name="Taketani R.G."/>
            <person name="Silva M.C.P."/>
            <person name="Loureco M.V."/>
            <person name="Andreote F.D."/>
        </authorList>
    </citation>
    <scope>NUCLEOTIDE SEQUENCE [LARGE SCALE GENOMIC DNA]</scope>
    <source>
        <strain evidence="2 3">NAP PRIS-MGV</strain>
    </source>
</reference>
<sequence length="86" mass="9005">MSPATVIAVASSGTARISTAILCAASQGIGQAGNGRQPGSRRRSGFLGFRQSSSAGGGFYGLPYFRNPGGPRAEETKVTFQQRKRR</sequence>
<evidence type="ECO:0000256" key="1">
    <source>
        <dbReference type="SAM" id="MobiDB-lite"/>
    </source>
</evidence>
<dbReference type="AlphaFoldDB" id="A0A2S8F317"/>
<evidence type="ECO:0000313" key="2">
    <source>
        <dbReference type="EMBL" id="PQO26507.1"/>
    </source>
</evidence>
<evidence type="ECO:0000313" key="3">
    <source>
        <dbReference type="Proteomes" id="UP000239388"/>
    </source>
</evidence>
<name>A0A2S8F317_9BACT</name>
<dbReference type="Proteomes" id="UP000239388">
    <property type="component" value="Unassembled WGS sequence"/>
</dbReference>
<organism evidence="2 3">
    <name type="scientific">Blastopirellula marina</name>
    <dbReference type="NCBI Taxonomy" id="124"/>
    <lineage>
        <taxon>Bacteria</taxon>
        <taxon>Pseudomonadati</taxon>
        <taxon>Planctomycetota</taxon>
        <taxon>Planctomycetia</taxon>
        <taxon>Pirellulales</taxon>
        <taxon>Pirellulaceae</taxon>
        <taxon>Blastopirellula</taxon>
    </lineage>
</organism>
<feature type="compositionally biased region" description="Low complexity" evidence="1">
    <location>
        <begin position="45"/>
        <end position="54"/>
    </location>
</feature>
<gene>
    <name evidence="2" type="ORF">C5Y98_30680</name>
</gene>